<evidence type="ECO:0000256" key="1">
    <source>
        <dbReference type="SAM" id="MobiDB-lite"/>
    </source>
</evidence>
<organism evidence="2 3">
    <name type="scientific">Pleurodeles waltl</name>
    <name type="common">Iberian ribbed newt</name>
    <dbReference type="NCBI Taxonomy" id="8319"/>
    <lineage>
        <taxon>Eukaryota</taxon>
        <taxon>Metazoa</taxon>
        <taxon>Chordata</taxon>
        <taxon>Craniata</taxon>
        <taxon>Vertebrata</taxon>
        <taxon>Euteleostomi</taxon>
        <taxon>Amphibia</taxon>
        <taxon>Batrachia</taxon>
        <taxon>Caudata</taxon>
        <taxon>Salamandroidea</taxon>
        <taxon>Salamandridae</taxon>
        <taxon>Pleurodelinae</taxon>
        <taxon>Pleurodeles</taxon>
    </lineage>
</organism>
<dbReference type="Proteomes" id="UP001066276">
    <property type="component" value="Chromosome 3_2"/>
</dbReference>
<keyword evidence="3" id="KW-1185">Reference proteome</keyword>
<evidence type="ECO:0000313" key="2">
    <source>
        <dbReference type="EMBL" id="KAJ1181554.1"/>
    </source>
</evidence>
<feature type="region of interest" description="Disordered" evidence="1">
    <location>
        <begin position="1"/>
        <end position="39"/>
    </location>
</feature>
<feature type="compositionally biased region" description="Low complexity" evidence="1">
    <location>
        <begin position="1"/>
        <end position="11"/>
    </location>
</feature>
<comment type="caution">
    <text evidence="2">The sequence shown here is derived from an EMBL/GenBank/DDBJ whole genome shotgun (WGS) entry which is preliminary data.</text>
</comment>
<name>A0AAV7U0D5_PLEWA</name>
<dbReference type="EMBL" id="JANPWB010000006">
    <property type="protein sequence ID" value="KAJ1181554.1"/>
    <property type="molecule type" value="Genomic_DNA"/>
</dbReference>
<protein>
    <submittedName>
        <fullName evidence="2">Uncharacterized protein</fullName>
    </submittedName>
</protein>
<gene>
    <name evidence="2" type="ORF">NDU88_006760</name>
</gene>
<sequence>MVSPSTTTAASPPQPPPPPPAPPSAPPRAQPVPLYRTLAASPVGSRPRLQVTSWTLDTPLEAPPPALPRPAVGSVSRRRMECGSASMEYHATCSRYIAWLRHPGAVLTIVAPATFFLLRGALVDTPTWGGSAIRAPWRPGSSWNVESRVTERWEMHSPLASLLDHSRVRRKRPHRNSKRKAL</sequence>
<feature type="compositionally biased region" description="Pro residues" evidence="1">
    <location>
        <begin position="12"/>
        <end position="30"/>
    </location>
</feature>
<dbReference type="AlphaFoldDB" id="A0AAV7U0D5"/>
<accession>A0AAV7U0D5</accession>
<evidence type="ECO:0000313" key="3">
    <source>
        <dbReference type="Proteomes" id="UP001066276"/>
    </source>
</evidence>
<reference evidence="2" key="1">
    <citation type="journal article" date="2022" name="bioRxiv">
        <title>Sequencing and chromosome-scale assembly of the giantPleurodeles waltlgenome.</title>
        <authorList>
            <person name="Brown T."/>
            <person name="Elewa A."/>
            <person name="Iarovenko S."/>
            <person name="Subramanian E."/>
            <person name="Araus A.J."/>
            <person name="Petzold A."/>
            <person name="Susuki M."/>
            <person name="Suzuki K.-i.T."/>
            <person name="Hayashi T."/>
            <person name="Toyoda A."/>
            <person name="Oliveira C."/>
            <person name="Osipova E."/>
            <person name="Leigh N.D."/>
            <person name="Simon A."/>
            <person name="Yun M.H."/>
        </authorList>
    </citation>
    <scope>NUCLEOTIDE SEQUENCE</scope>
    <source>
        <strain evidence="2">20211129_DDA</strain>
        <tissue evidence="2">Liver</tissue>
    </source>
</reference>
<proteinExistence type="predicted"/>